<feature type="region of interest" description="Disordered" evidence="1">
    <location>
        <begin position="404"/>
        <end position="426"/>
    </location>
</feature>
<accession>A0A0A2V3Q9</accession>
<sequence length="500" mass="54412">MIVAFRFTVVPLTPCGSDGTRDGQRGALDTLLTGDGAQALIAASVMTRLFAGGRALADERVGEGEQHGDTHADQECRVDQASQQEHLGLQSVHQFRLTSRSFQVFAAHQCDADASADSAQTDDKTASESNESDVGHDNSLVRNLKSKNKKEWWYCSMQDDLAIQRRPGGRRRKFGGSVAFVRLAEIHQGQHHEDEGLGQHGQDVEDGPDRAGQHVADSQADAGAVETGPGTAQEGDQHENQFAGEHVAEQPHAQRHGLGGVFDQVQQQVERGQDDGADTVRVERRGEQFLDEAARVLDLDAVVEHQQQHAQRHAHRHVQVGRRQHAVVVEGVAVVRAQAGPAPDRRQQVDGQQVQRVHQDDPEEHGERERSDEEAALGVVDDALGLIVDHVDDHFHEGLEAARNAGGRAAGGAPQEEDDDQTRQAGPEQRVVIDDVELSNCALFLARIVQMHQVMLNIRGLRRHVAGSSHLNPTLFAVCPSPCEPDDSTIPFAVTQPAAL</sequence>
<protein>
    <submittedName>
        <fullName evidence="2">Uncharacterized protein</fullName>
    </submittedName>
</protein>
<feature type="region of interest" description="Disordered" evidence="1">
    <location>
        <begin position="338"/>
        <end position="375"/>
    </location>
</feature>
<dbReference type="EMBL" id="ANFO01001548">
    <property type="protein sequence ID" value="KGQ02436.1"/>
    <property type="molecule type" value="Genomic_DNA"/>
</dbReference>
<feature type="compositionally biased region" description="Basic and acidic residues" evidence="1">
    <location>
        <begin position="357"/>
        <end position="373"/>
    </location>
</feature>
<evidence type="ECO:0000313" key="2">
    <source>
        <dbReference type="EMBL" id="KGQ02436.1"/>
    </source>
</evidence>
<name>A0A0A2V3Q9_BEABA</name>
<organism evidence="2 3">
    <name type="scientific">Beauveria bassiana D1-5</name>
    <dbReference type="NCBI Taxonomy" id="1245745"/>
    <lineage>
        <taxon>Eukaryota</taxon>
        <taxon>Fungi</taxon>
        <taxon>Dikarya</taxon>
        <taxon>Ascomycota</taxon>
        <taxon>Pezizomycotina</taxon>
        <taxon>Sordariomycetes</taxon>
        <taxon>Hypocreomycetidae</taxon>
        <taxon>Hypocreales</taxon>
        <taxon>Cordycipitaceae</taxon>
        <taxon>Beauveria</taxon>
    </lineage>
</organism>
<reference evidence="2 3" key="1">
    <citation type="submission" date="2012-10" db="EMBL/GenBank/DDBJ databases">
        <title>Genome sequencing and analysis of entomopathogenic fungi Beauveria bassiana D1-5.</title>
        <authorList>
            <person name="Li Q."/>
            <person name="Wang L."/>
            <person name="Zhang Z."/>
            <person name="Wang Q."/>
            <person name="Ren J."/>
            <person name="Wang M."/>
            <person name="Xu W."/>
            <person name="Wang J."/>
            <person name="Lu Y."/>
            <person name="Du Q."/>
            <person name="Sun Z."/>
        </authorList>
    </citation>
    <scope>NUCLEOTIDE SEQUENCE [LARGE SCALE GENOMIC DNA]</scope>
    <source>
        <strain evidence="2 3">D1-5</strain>
    </source>
</reference>
<evidence type="ECO:0000313" key="3">
    <source>
        <dbReference type="Proteomes" id="UP000030106"/>
    </source>
</evidence>
<gene>
    <name evidence="2" type="ORF">BBAD15_g12350</name>
</gene>
<dbReference type="HOGENOM" id="CLU_545095_0_0_1"/>
<dbReference type="AlphaFoldDB" id="A0A0A2V3Q9"/>
<dbReference type="Proteomes" id="UP000030106">
    <property type="component" value="Unassembled WGS sequence"/>
</dbReference>
<feature type="region of interest" description="Disordered" evidence="1">
    <location>
        <begin position="189"/>
        <end position="236"/>
    </location>
</feature>
<proteinExistence type="predicted"/>
<feature type="region of interest" description="Disordered" evidence="1">
    <location>
        <begin position="114"/>
        <end position="142"/>
    </location>
</feature>
<evidence type="ECO:0000256" key="1">
    <source>
        <dbReference type="SAM" id="MobiDB-lite"/>
    </source>
</evidence>
<comment type="caution">
    <text evidence="2">The sequence shown here is derived from an EMBL/GenBank/DDBJ whole genome shotgun (WGS) entry which is preliminary data.</text>
</comment>
<feature type="compositionally biased region" description="Low complexity" evidence="1">
    <location>
        <begin position="404"/>
        <end position="413"/>
    </location>
</feature>